<dbReference type="EMBL" id="CAXHTA020000002">
    <property type="protein sequence ID" value="CAL5219226.1"/>
    <property type="molecule type" value="Genomic_DNA"/>
</dbReference>
<evidence type="ECO:0000259" key="7">
    <source>
        <dbReference type="PROSITE" id="PS50105"/>
    </source>
</evidence>
<dbReference type="SMART" id="SM00454">
    <property type="entry name" value="SAM"/>
    <property type="match status" value="1"/>
</dbReference>
<dbReference type="SMART" id="SM00849">
    <property type="entry name" value="Lactamase_B"/>
    <property type="match status" value="1"/>
</dbReference>
<proteinExistence type="inferred from homology"/>
<gene>
    <name evidence="8" type="primary">g1019</name>
    <name evidence="8" type="ORF">VP750_LOCUS885</name>
</gene>
<evidence type="ECO:0000256" key="3">
    <source>
        <dbReference type="ARBA" id="ARBA00022763"/>
    </source>
</evidence>
<dbReference type="CDD" id="cd09487">
    <property type="entry name" value="SAM_superfamily"/>
    <property type="match status" value="1"/>
</dbReference>
<name>A0ABP1FH71_9CHLO</name>
<evidence type="ECO:0000313" key="8">
    <source>
        <dbReference type="EMBL" id="CAL5219226.1"/>
    </source>
</evidence>
<dbReference type="PROSITE" id="PS50105">
    <property type="entry name" value="SAM_DOMAIN"/>
    <property type="match status" value="1"/>
</dbReference>
<evidence type="ECO:0000256" key="6">
    <source>
        <dbReference type="SAM" id="MobiDB-lite"/>
    </source>
</evidence>
<dbReference type="SUPFAM" id="SSF56281">
    <property type="entry name" value="Metallo-hydrolase/oxidoreductase"/>
    <property type="match status" value="1"/>
</dbReference>
<dbReference type="PANTHER" id="PTHR23240">
    <property type="entry name" value="DNA CROSS-LINK REPAIR PROTEIN PSO2/SNM1-RELATED"/>
    <property type="match status" value="1"/>
</dbReference>
<evidence type="ECO:0000256" key="2">
    <source>
        <dbReference type="ARBA" id="ARBA00010304"/>
    </source>
</evidence>
<sequence>MPTRGSLQPQLAPQRPAQGILTDANSSAPAAGLGQKHEGQEGSQGDALSAWLQQHDLAEYCEAFSRAGVGPDMLALLGDEELRQMGVLTLGPRRRILAAIHATQASVQSSGVAEGGGKITSFFVRKGAGTAACPGPAKPAQQSRAHEWQHVKGTSFLVDCFGKSTQLLKCKSWFLTHFHSDHYKGLRASFKQGHIYCTHITARLAHNKLKVPWERFKTVQLRAPLLVEGVTVTFLDANHCPGAVMILFEVPGHAPVLHTGDFRYHVGMQQEQALQRVRGIASIVLDTTYCSPQYLFPPQLQVLHFVLEAVRAEAFNPATLFLFGSYTIGKERLFLEVARILKRKVYVSVAKRKIMEALNLPAEYKALLTTDDRAALLHAVPLWRVSLKHMARLLKHYRGRYNTIVGFQPTGWSMQTDRGHAAARGRRRQKGTLIVYQVPYSEHSSFSELQQFVGFMQPQSLVPSVGNDSGPKAAQMRAAVVC</sequence>
<reference evidence="8 9" key="1">
    <citation type="submission" date="2024-06" db="EMBL/GenBank/DDBJ databases">
        <authorList>
            <person name="Kraege A."/>
            <person name="Thomma B."/>
        </authorList>
    </citation>
    <scope>NUCLEOTIDE SEQUENCE [LARGE SCALE GENOMIC DNA]</scope>
</reference>
<dbReference type="PANTHER" id="PTHR23240:SF6">
    <property type="entry name" value="DNA CROSS-LINK REPAIR 1A PROTEIN"/>
    <property type="match status" value="1"/>
</dbReference>
<comment type="subcellular location">
    <subcellularLocation>
        <location evidence="1">Nucleus</location>
    </subcellularLocation>
</comment>
<dbReference type="InterPro" id="IPR001279">
    <property type="entry name" value="Metallo-B-lactamas"/>
</dbReference>
<dbReference type="Proteomes" id="UP001497392">
    <property type="component" value="Unassembled WGS sequence"/>
</dbReference>
<keyword evidence="4" id="KW-0234">DNA repair</keyword>
<dbReference type="InterPro" id="IPR036866">
    <property type="entry name" value="RibonucZ/Hydroxyglut_hydro"/>
</dbReference>
<keyword evidence="9" id="KW-1185">Reference proteome</keyword>
<comment type="similarity">
    <text evidence="2">Belongs to the DNA repair metallo-beta-lactamase (DRMBL) family.</text>
</comment>
<comment type="caution">
    <text evidence="8">The sequence shown here is derived from an EMBL/GenBank/DDBJ whole genome shotgun (WGS) entry which is preliminary data.</text>
</comment>
<dbReference type="CDD" id="cd16273">
    <property type="entry name" value="SNM1A-1C-like_MBL-fold"/>
    <property type="match status" value="1"/>
</dbReference>
<keyword evidence="3" id="KW-0227">DNA damage</keyword>
<dbReference type="Gene3D" id="3.60.15.10">
    <property type="entry name" value="Ribonuclease Z/Hydroxyacylglutathione hydrolase-like"/>
    <property type="match status" value="1"/>
</dbReference>
<dbReference type="Gene3D" id="1.10.150.50">
    <property type="entry name" value="Transcription Factor, Ets-1"/>
    <property type="match status" value="1"/>
</dbReference>
<keyword evidence="5" id="KW-0539">Nucleus</keyword>
<protein>
    <submittedName>
        <fullName evidence="8">G1019 protein</fullName>
    </submittedName>
</protein>
<dbReference type="SUPFAM" id="SSF47769">
    <property type="entry name" value="SAM/Pointed domain"/>
    <property type="match status" value="1"/>
</dbReference>
<dbReference type="InterPro" id="IPR013761">
    <property type="entry name" value="SAM/pointed_sf"/>
</dbReference>
<dbReference type="Pfam" id="PF07522">
    <property type="entry name" value="DRMBL"/>
    <property type="match status" value="1"/>
</dbReference>
<accession>A0ABP1FH71</accession>
<feature type="region of interest" description="Disordered" evidence="6">
    <location>
        <begin position="1"/>
        <end position="46"/>
    </location>
</feature>
<evidence type="ECO:0000256" key="1">
    <source>
        <dbReference type="ARBA" id="ARBA00004123"/>
    </source>
</evidence>
<feature type="compositionally biased region" description="Low complexity" evidence="6">
    <location>
        <begin position="7"/>
        <end position="18"/>
    </location>
</feature>
<feature type="domain" description="SAM" evidence="7">
    <location>
        <begin position="43"/>
        <end position="106"/>
    </location>
</feature>
<dbReference type="Gene3D" id="3.40.50.12650">
    <property type="match status" value="1"/>
</dbReference>
<dbReference type="Pfam" id="PF00536">
    <property type="entry name" value="SAM_1"/>
    <property type="match status" value="1"/>
</dbReference>
<evidence type="ECO:0000256" key="5">
    <source>
        <dbReference type="ARBA" id="ARBA00023242"/>
    </source>
</evidence>
<dbReference type="InterPro" id="IPR001660">
    <property type="entry name" value="SAM"/>
</dbReference>
<dbReference type="InterPro" id="IPR011084">
    <property type="entry name" value="DRMBL"/>
</dbReference>
<evidence type="ECO:0000313" key="9">
    <source>
        <dbReference type="Proteomes" id="UP001497392"/>
    </source>
</evidence>
<organism evidence="8 9">
    <name type="scientific">Coccomyxa viridis</name>
    <dbReference type="NCBI Taxonomy" id="1274662"/>
    <lineage>
        <taxon>Eukaryota</taxon>
        <taxon>Viridiplantae</taxon>
        <taxon>Chlorophyta</taxon>
        <taxon>core chlorophytes</taxon>
        <taxon>Trebouxiophyceae</taxon>
        <taxon>Trebouxiophyceae incertae sedis</taxon>
        <taxon>Coccomyxaceae</taxon>
        <taxon>Coccomyxa</taxon>
    </lineage>
</organism>
<evidence type="ECO:0000256" key="4">
    <source>
        <dbReference type="ARBA" id="ARBA00023204"/>
    </source>
</evidence>